<sequence length="49" mass="5719">MKKPSTGSKYKTDKGKSSSTDESPDSIHKIRKKIEKILLEREEKKLWDL</sequence>
<protein>
    <submittedName>
        <fullName evidence="2">Uncharacterized protein</fullName>
    </submittedName>
</protein>
<keyword evidence="3" id="KW-1185">Reference proteome</keyword>
<comment type="caution">
    <text evidence="2">The sequence shown here is derived from an EMBL/GenBank/DDBJ whole genome shotgun (WGS) entry which is preliminary data.</text>
</comment>
<accession>A0ABV4MIE8</accession>
<dbReference type="RefSeq" id="WP_371719005.1">
    <property type="nucleotide sequence ID" value="NZ_JBGOOF010000015.1"/>
</dbReference>
<proteinExistence type="predicted"/>
<evidence type="ECO:0000313" key="2">
    <source>
        <dbReference type="EMBL" id="MEZ8209350.1"/>
    </source>
</evidence>
<feature type="region of interest" description="Disordered" evidence="1">
    <location>
        <begin position="1"/>
        <end position="29"/>
    </location>
</feature>
<reference evidence="2 3" key="1">
    <citation type="submission" date="2024-06" db="EMBL/GenBank/DDBJ databases">
        <authorList>
            <person name="Steensen K."/>
            <person name="Seneca J."/>
            <person name="Bartlau N."/>
            <person name="Yu A.X."/>
            <person name="Polz M.F."/>
        </authorList>
    </citation>
    <scope>NUCLEOTIDE SEQUENCE [LARGE SCALE GENOMIC DNA]</scope>
    <source>
        <strain evidence="2 3">1F146</strain>
    </source>
</reference>
<name>A0ABV4MIE8_9VIBR</name>
<gene>
    <name evidence="2" type="ORF">ACED39_11215</name>
</gene>
<organism evidence="2 3">
    <name type="scientific">Vibrio bivalvicida</name>
    <dbReference type="NCBI Taxonomy" id="1276888"/>
    <lineage>
        <taxon>Bacteria</taxon>
        <taxon>Pseudomonadati</taxon>
        <taxon>Pseudomonadota</taxon>
        <taxon>Gammaproteobacteria</taxon>
        <taxon>Vibrionales</taxon>
        <taxon>Vibrionaceae</taxon>
        <taxon>Vibrio</taxon>
        <taxon>Vibrio oreintalis group</taxon>
    </lineage>
</organism>
<dbReference type="EMBL" id="JBGOOS010000013">
    <property type="protein sequence ID" value="MEZ8209350.1"/>
    <property type="molecule type" value="Genomic_DNA"/>
</dbReference>
<evidence type="ECO:0000313" key="3">
    <source>
        <dbReference type="Proteomes" id="UP001569151"/>
    </source>
</evidence>
<dbReference type="Proteomes" id="UP001569151">
    <property type="component" value="Unassembled WGS sequence"/>
</dbReference>
<evidence type="ECO:0000256" key="1">
    <source>
        <dbReference type="SAM" id="MobiDB-lite"/>
    </source>
</evidence>